<evidence type="ECO:0000313" key="14">
    <source>
        <dbReference type="EMBL" id="AIO01283.1"/>
    </source>
</evidence>
<dbReference type="GO" id="GO:0035973">
    <property type="term" value="P:aggrephagy"/>
    <property type="evidence" value="ECO:0007669"/>
    <property type="project" value="TreeGrafter"/>
</dbReference>
<accession>A0A088RYS3</accession>
<dbReference type="Pfam" id="PF03416">
    <property type="entry name" value="Peptidase_C54"/>
    <property type="match status" value="1"/>
</dbReference>
<keyword evidence="9 11" id="KW-0072">Autophagy</keyword>
<sequence length="406" mass="44521">MHSGVQIGPSSKVAENAPSCDLGSLFKWWLNPSRIFRTPNRKLQDKTPAVVVGSGAYSGDRTTEFVMMAMKKLLYFSYRSCFPPLPNGSTTDTRWGCLLRTTQMLIGTCLLRYHCKGAYVLPEADNAELKANISRLFMDVPSAPLGIHKAEDEAHKNCVKYASMLSPTEAGMAMAAALIACHAEGGDVPFTFSCGNRNIDEPAVVAKLLEGQHVILIIPVVLGLAPLSDKYECMMLKILDMKACCGIAGGFKQASFYMFGHQGRKVFFMDPHYIQKAYTSDKTVGTLYGARGDLTARKFDPCMVLGFYLHTLEDYRVFAEELTVVNSLVTFPLISWSRKSSKVTPPSDERAISLEGNAESATAHGKEEEQHGPNPFATDARHATGLNLSFSPEAVVAPWRRLSSPS</sequence>
<name>A0A088RYS3_LEIPA</name>
<dbReference type="AlphaFoldDB" id="A0A088RYS3"/>
<evidence type="ECO:0000256" key="6">
    <source>
        <dbReference type="ARBA" id="ARBA00022801"/>
    </source>
</evidence>
<evidence type="ECO:0000256" key="11">
    <source>
        <dbReference type="RuleBase" id="RU363115"/>
    </source>
</evidence>
<evidence type="ECO:0000256" key="8">
    <source>
        <dbReference type="ARBA" id="ARBA00022927"/>
    </source>
</evidence>
<dbReference type="KEGG" id="lpan:LPMP_324020"/>
<evidence type="ECO:0000256" key="4">
    <source>
        <dbReference type="ARBA" id="ARBA00022490"/>
    </source>
</evidence>
<dbReference type="EC" id="3.4.22.-" evidence="11"/>
<dbReference type="GO" id="GO:0015031">
    <property type="term" value="P:protein transport"/>
    <property type="evidence" value="ECO:0007669"/>
    <property type="project" value="UniProtKB-KW"/>
</dbReference>
<comment type="function">
    <text evidence="11">Cysteine protease that plays a key role in autophagy by mediating both proteolytic activation and delipidation of ATG8 family proteins.</text>
</comment>
<evidence type="ECO:0000256" key="5">
    <source>
        <dbReference type="ARBA" id="ARBA00022670"/>
    </source>
</evidence>
<reference evidence="14 15" key="1">
    <citation type="journal article" date="2015" name="Sci. Rep.">
        <title>The genome of Leishmania panamensis: insights into genomics of the L. (Viannia) subgenus.</title>
        <authorList>
            <person name="Llanes A."/>
            <person name="Restrepo C.M."/>
            <person name="Vecchio G.D."/>
            <person name="Anguizola F.J."/>
            <person name="Lleonart R."/>
        </authorList>
    </citation>
    <scope>NUCLEOTIDE SEQUENCE [LARGE SCALE GENOMIC DNA]</scope>
    <source>
        <strain evidence="14 15">MHOM/PA/94/PSC-1</strain>
    </source>
</reference>
<proteinExistence type="inferred from homology"/>
<comment type="similarity">
    <text evidence="2 11">Belongs to the peptidase C54 family.</text>
</comment>
<dbReference type="PANTHER" id="PTHR22624">
    <property type="entry name" value="CYSTEINE PROTEASE ATG4"/>
    <property type="match status" value="1"/>
</dbReference>
<evidence type="ECO:0000256" key="10">
    <source>
        <dbReference type="ARBA" id="ARBA00029362"/>
    </source>
</evidence>
<dbReference type="GO" id="GO:0034727">
    <property type="term" value="P:piecemeal microautophagy of the nucleus"/>
    <property type="evidence" value="ECO:0007669"/>
    <property type="project" value="TreeGrafter"/>
</dbReference>
<evidence type="ECO:0000256" key="9">
    <source>
        <dbReference type="ARBA" id="ARBA00023006"/>
    </source>
</evidence>
<dbReference type="InterPro" id="IPR005078">
    <property type="entry name" value="Peptidase_C54"/>
</dbReference>
<dbReference type="GO" id="GO:0004197">
    <property type="term" value="F:cysteine-type endopeptidase activity"/>
    <property type="evidence" value="ECO:0007669"/>
    <property type="project" value="TreeGrafter"/>
</dbReference>
<keyword evidence="5 11" id="KW-0645">Protease</keyword>
<dbReference type="RefSeq" id="XP_010702083.1">
    <property type="nucleotide sequence ID" value="XM_010703781.1"/>
</dbReference>
<dbReference type="GO" id="GO:0016485">
    <property type="term" value="P:protein processing"/>
    <property type="evidence" value="ECO:0007669"/>
    <property type="project" value="TreeGrafter"/>
</dbReference>
<keyword evidence="4 11" id="KW-0963">Cytoplasm</keyword>
<dbReference type="InterPro" id="IPR038765">
    <property type="entry name" value="Papain-like_cys_pep_sf"/>
</dbReference>
<keyword evidence="6 11" id="KW-0378">Hydrolase</keyword>
<evidence type="ECO:0000256" key="2">
    <source>
        <dbReference type="ARBA" id="ARBA00010958"/>
    </source>
</evidence>
<comment type="catalytic activity">
    <reaction evidence="10">
        <text>[protein]-C-terminal L-amino acid-glycyl-phosphatidylethanolamide + H2O = [protein]-C-terminal L-amino acid-glycine + a 1,2-diacyl-sn-glycero-3-phosphoethanolamine</text>
        <dbReference type="Rhea" id="RHEA:67548"/>
        <dbReference type="Rhea" id="RHEA-COMP:17323"/>
        <dbReference type="Rhea" id="RHEA-COMP:17324"/>
        <dbReference type="ChEBI" id="CHEBI:15377"/>
        <dbReference type="ChEBI" id="CHEBI:64612"/>
        <dbReference type="ChEBI" id="CHEBI:172940"/>
        <dbReference type="ChEBI" id="CHEBI:172941"/>
    </reaction>
    <physiologicalReaction direction="left-to-right" evidence="10">
        <dbReference type="Rhea" id="RHEA:67549"/>
    </physiologicalReaction>
</comment>
<organism evidence="14 15">
    <name type="scientific">Leishmania panamensis</name>
    <dbReference type="NCBI Taxonomy" id="5679"/>
    <lineage>
        <taxon>Eukaryota</taxon>
        <taxon>Discoba</taxon>
        <taxon>Euglenozoa</taxon>
        <taxon>Kinetoplastea</taxon>
        <taxon>Metakinetoplastina</taxon>
        <taxon>Trypanosomatida</taxon>
        <taxon>Trypanosomatidae</taxon>
        <taxon>Leishmaniinae</taxon>
        <taxon>Leishmania</taxon>
        <taxon>Leishmania guyanensis species complex</taxon>
    </lineage>
</organism>
<evidence type="ECO:0000256" key="12">
    <source>
        <dbReference type="SAM" id="MobiDB-lite"/>
    </source>
</evidence>
<evidence type="ECO:0000313" key="15">
    <source>
        <dbReference type="Proteomes" id="UP000063063"/>
    </source>
</evidence>
<dbReference type="SUPFAM" id="SSF54001">
    <property type="entry name" value="Cysteine proteinases"/>
    <property type="match status" value="1"/>
</dbReference>
<dbReference type="GO" id="GO:0005737">
    <property type="term" value="C:cytoplasm"/>
    <property type="evidence" value="ECO:0007669"/>
    <property type="project" value="UniProtKB-SubCell"/>
</dbReference>
<dbReference type="OrthoDB" id="2960936at2759"/>
<dbReference type="PANTHER" id="PTHR22624:SF53">
    <property type="entry name" value="CYSTEINE PROTEASE"/>
    <property type="match status" value="1"/>
</dbReference>
<feature type="region of interest" description="Disordered" evidence="12">
    <location>
        <begin position="359"/>
        <end position="382"/>
    </location>
</feature>
<dbReference type="GO" id="GO:0000423">
    <property type="term" value="P:mitophagy"/>
    <property type="evidence" value="ECO:0007669"/>
    <property type="project" value="TreeGrafter"/>
</dbReference>
<dbReference type="GeneID" id="22578143"/>
<dbReference type="VEuPathDB" id="TriTrypDB:LPMP_324020"/>
<dbReference type="EMBL" id="CP009401">
    <property type="protein sequence ID" value="AIO01283.1"/>
    <property type="molecule type" value="Genomic_DNA"/>
</dbReference>
<keyword evidence="7" id="KW-0788">Thiol protease</keyword>
<dbReference type="GO" id="GO:0000045">
    <property type="term" value="P:autophagosome assembly"/>
    <property type="evidence" value="ECO:0007669"/>
    <property type="project" value="TreeGrafter"/>
</dbReference>
<keyword evidence="8 11" id="KW-0653">Protein transport</keyword>
<dbReference type="InterPro" id="IPR046792">
    <property type="entry name" value="Peptidase_C54_cat"/>
</dbReference>
<evidence type="ECO:0000259" key="13">
    <source>
        <dbReference type="Pfam" id="PF03416"/>
    </source>
</evidence>
<feature type="domain" description="Peptidase C54 catalytic" evidence="13">
    <location>
        <begin position="69"/>
        <end position="320"/>
    </location>
</feature>
<evidence type="ECO:0000256" key="1">
    <source>
        <dbReference type="ARBA" id="ARBA00004496"/>
    </source>
</evidence>
<evidence type="ECO:0000256" key="7">
    <source>
        <dbReference type="ARBA" id="ARBA00022807"/>
    </source>
</evidence>
<dbReference type="eggNOG" id="KOG2674">
    <property type="taxonomic scope" value="Eukaryota"/>
</dbReference>
<gene>
    <name evidence="14" type="primary">ATG4.1</name>
    <name evidence="14" type="ORF">LPMP_324020</name>
</gene>
<keyword evidence="15" id="KW-1185">Reference proteome</keyword>
<keyword evidence="3" id="KW-0813">Transport</keyword>
<evidence type="ECO:0000256" key="3">
    <source>
        <dbReference type="ARBA" id="ARBA00022448"/>
    </source>
</evidence>
<comment type="subcellular location">
    <subcellularLocation>
        <location evidence="1 11">Cytoplasm</location>
    </subcellularLocation>
</comment>
<dbReference type="Proteomes" id="UP000063063">
    <property type="component" value="Chromosome 32"/>
</dbReference>
<protein>
    <recommendedName>
        <fullName evidence="11">Cysteine protease</fullName>
        <ecNumber evidence="11">3.4.22.-</ecNumber>
    </recommendedName>
</protein>
<dbReference type="GO" id="GO:0019786">
    <property type="term" value="F:protein-phosphatidylethanolamide deconjugating activity"/>
    <property type="evidence" value="ECO:0007669"/>
    <property type="project" value="InterPro"/>
</dbReference>
<dbReference type="VEuPathDB" id="TriTrypDB:LPAL13_320047500"/>